<dbReference type="InterPro" id="IPR050107">
    <property type="entry name" value="ABC_carbohydrate_import_ATPase"/>
</dbReference>
<keyword evidence="3" id="KW-0547">Nucleotide-binding</keyword>
<dbReference type="Gene3D" id="3.40.50.300">
    <property type="entry name" value="P-loop containing nucleotide triphosphate hydrolases"/>
    <property type="match status" value="1"/>
</dbReference>
<dbReference type="CDD" id="cd03215">
    <property type="entry name" value="ABC_Carb_Monos_II"/>
    <property type="match status" value="1"/>
</dbReference>
<dbReference type="PROSITE" id="PS50893">
    <property type="entry name" value="ABC_TRANSPORTER_2"/>
    <property type="match status" value="1"/>
</dbReference>
<evidence type="ECO:0000313" key="6">
    <source>
        <dbReference type="EMBL" id="GAI81181.1"/>
    </source>
</evidence>
<evidence type="ECO:0000256" key="4">
    <source>
        <dbReference type="ARBA" id="ARBA00022840"/>
    </source>
</evidence>
<dbReference type="GO" id="GO:0016887">
    <property type="term" value="F:ATP hydrolysis activity"/>
    <property type="evidence" value="ECO:0007669"/>
    <property type="project" value="InterPro"/>
</dbReference>
<evidence type="ECO:0000256" key="3">
    <source>
        <dbReference type="ARBA" id="ARBA00022741"/>
    </source>
</evidence>
<proteinExistence type="predicted"/>
<dbReference type="Pfam" id="PF00005">
    <property type="entry name" value="ABC_tran"/>
    <property type="match status" value="1"/>
</dbReference>
<dbReference type="PANTHER" id="PTHR43790">
    <property type="entry name" value="CARBOHYDRATE TRANSPORT ATP-BINDING PROTEIN MG119-RELATED"/>
    <property type="match status" value="1"/>
</dbReference>
<accession>X1SPW4</accession>
<keyword evidence="2" id="KW-0677">Repeat</keyword>
<keyword evidence="4" id="KW-0067">ATP-binding</keyword>
<dbReference type="EMBL" id="BARW01009495">
    <property type="protein sequence ID" value="GAI81181.1"/>
    <property type="molecule type" value="Genomic_DNA"/>
</dbReference>
<dbReference type="GO" id="GO:0005524">
    <property type="term" value="F:ATP binding"/>
    <property type="evidence" value="ECO:0007669"/>
    <property type="project" value="UniProtKB-KW"/>
</dbReference>
<dbReference type="PANTHER" id="PTHR43790:SF9">
    <property type="entry name" value="GALACTOFURANOSE TRANSPORTER ATP-BINDING PROTEIN YTFR"/>
    <property type="match status" value="1"/>
</dbReference>
<dbReference type="InterPro" id="IPR017871">
    <property type="entry name" value="ABC_transporter-like_CS"/>
</dbReference>
<sequence>ADTFDEGEIFKNGRFVDIKNPEQAIKQGIGYLPEDRKEQGIFLEMVIANNIVSGSLKSVSRNQIINGKRIIEVANKLKKRLSIVCPSVNTLAKQLSGGNQQKVVFAKWLLVNPEILIVDEPTRGVDVGAKSEIYKIIRELSSSGTSIIIISSDLPEILTICDRIYVMHNKRITGELSRNEATEENIMHYASGINSKQDIVK</sequence>
<name>X1SPW4_9ZZZZ</name>
<evidence type="ECO:0000256" key="2">
    <source>
        <dbReference type="ARBA" id="ARBA00022737"/>
    </source>
</evidence>
<reference evidence="6" key="1">
    <citation type="journal article" date="2014" name="Front. Microbiol.">
        <title>High frequency of phylogenetically diverse reductive dehalogenase-homologous genes in deep subseafloor sedimentary metagenomes.</title>
        <authorList>
            <person name="Kawai M."/>
            <person name="Futagami T."/>
            <person name="Toyoda A."/>
            <person name="Takaki Y."/>
            <person name="Nishi S."/>
            <person name="Hori S."/>
            <person name="Arai W."/>
            <person name="Tsubouchi T."/>
            <person name="Morono Y."/>
            <person name="Uchiyama I."/>
            <person name="Ito T."/>
            <person name="Fujiyama A."/>
            <person name="Inagaki F."/>
            <person name="Takami H."/>
        </authorList>
    </citation>
    <scope>NUCLEOTIDE SEQUENCE</scope>
    <source>
        <strain evidence="6">Expedition CK06-06</strain>
    </source>
</reference>
<comment type="caution">
    <text evidence="6">The sequence shown here is derived from an EMBL/GenBank/DDBJ whole genome shotgun (WGS) entry which is preliminary data.</text>
</comment>
<feature type="non-terminal residue" evidence="6">
    <location>
        <position position="1"/>
    </location>
</feature>
<keyword evidence="1" id="KW-0813">Transport</keyword>
<evidence type="ECO:0000259" key="5">
    <source>
        <dbReference type="PROSITE" id="PS50893"/>
    </source>
</evidence>
<evidence type="ECO:0000256" key="1">
    <source>
        <dbReference type="ARBA" id="ARBA00022448"/>
    </source>
</evidence>
<gene>
    <name evidence="6" type="ORF">S12H4_19080</name>
</gene>
<protein>
    <recommendedName>
        <fullName evidence="5">ABC transporter domain-containing protein</fullName>
    </recommendedName>
</protein>
<dbReference type="PROSITE" id="PS00211">
    <property type="entry name" value="ABC_TRANSPORTER_1"/>
    <property type="match status" value="1"/>
</dbReference>
<organism evidence="6">
    <name type="scientific">marine sediment metagenome</name>
    <dbReference type="NCBI Taxonomy" id="412755"/>
    <lineage>
        <taxon>unclassified sequences</taxon>
        <taxon>metagenomes</taxon>
        <taxon>ecological metagenomes</taxon>
    </lineage>
</organism>
<dbReference type="InterPro" id="IPR003439">
    <property type="entry name" value="ABC_transporter-like_ATP-bd"/>
</dbReference>
<dbReference type="SUPFAM" id="SSF52540">
    <property type="entry name" value="P-loop containing nucleoside triphosphate hydrolases"/>
    <property type="match status" value="1"/>
</dbReference>
<dbReference type="AlphaFoldDB" id="X1SPW4"/>
<feature type="domain" description="ABC transporter" evidence="5">
    <location>
        <begin position="1"/>
        <end position="194"/>
    </location>
</feature>
<dbReference type="InterPro" id="IPR027417">
    <property type="entry name" value="P-loop_NTPase"/>
</dbReference>